<dbReference type="EMBL" id="CP066167">
    <property type="protein sequence ID" value="QQD17897.1"/>
    <property type="molecule type" value="Genomic_DNA"/>
</dbReference>
<protein>
    <submittedName>
        <fullName evidence="3">PilT/PilU family type 4a pilus ATPase</fullName>
    </submittedName>
</protein>
<dbReference type="CDD" id="cd01131">
    <property type="entry name" value="PilT"/>
    <property type="match status" value="1"/>
</dbReference>
<dbReference type="Gene3D" id="3.30.450.90">
    <property type="match status" value="1"/>
</dbReference>
<dbReference type="AlphaFoldDB" id="A0A7T4R0A2"/>
<evidence type="ECO:0000313" key="4">
    <source>
        <dbReference type="Proteomes" id="UP000596063"/>
    </source>
</evidence>
<dbReference type="InterPro" id="IPR027417">
    <property type="entry name" value="P-loop_NTPase"/>
</dbReference>
<dbReference type="PANTHER" id="PTHR30486">
    <property type="entry name" value="TWITCHING MOTILITY PROTEIN PILT"/>
    <property type="match status" value="1"/>
</dbReference>
<dbReference type="KEGG" id="snan:I6N98_16385"/>
<dbReference type="Gene3D" id="3.40.50.300">
    <property type="entry name" value="P-loop containing nucleotide triphosphate hydrolases"/>
    <property type="match status" value="1"/>
</dbReference>
<keyword evidence="4" id="KW-1185">Reference proteome</keyword>
<dbReference type="InterPro" id="IPR006321">
    <property type="entry name" value="PilT/PilU"/>
</dbReference>
<evidence type="ECO:0000256" key="1">
    <source>
        <dbReference type="ARBA" id="ARBA00006611"/>
    </source>
</evidence>
<name>A0A7T4R0A2_9GAMM</name>
<dbReference type="RefSeq" id="WP_198569396.1">
    <property type="nucleotide sequence ID" value="NZ_CP066167.1"/>
</dbReference>
<feature type="domain" description="Bacterial type II secretion system protein E" evidence="2">
    <location>
        <begin position="195"/>
        <end position="209"/>
    </location>
</feature>
<organism evidence="3 4">
    <name type="scientific">Spongiibacter nanhainus</name>
    <dbReference type="NCBI Taxonomy" id="2794344"/>
    <lineage>
        <taxon>Bacteria</taxon>
        <taxon>Pseudomonadati</taxon>
        <taxon>Pseudomonadota</taxon>
        <taxon>Gammaproteobacteria</taxon>
        <taxon>Cellvibrionales</taxon>
        <taxon>Spongiibacteraceae</taxon>
        <taxon>Spongiibacter</taxon>
    </lineage>
</organism>
<dbReference type="GO" id="GO:0005524">
    <property type="term" value="F:ATP binding"/>
    <property type="evidence" value="ECO:0007669"/>
    <property type="project" value="InterPro"/>
</dbReference>
<comment type="similarity">
    <text evidence="1">Belongs to the GSP E family.</text>
</comment>
<evidence type="ECO:0000313" key="3">
    <source>
        <dbReference type="EMBL" id="QQD17897.1"/>
    </source>
</evidence>
<gene>
    <name evidence="3" type="ORF">I6N98_16385</name>
</gene>
<dbReference type="SUPFAM" id="SSF52540">
    <property type="entry name" value="P-loop containing nucleoside triphosphate hydrolases"/>
    <property type="match status" value="1"/>
</dbReference>
<accession>A0A7T4R0A2</accession>
<dbReference type="InterPro" id="IPR001482">
    <property type="entry name" value="T2SS/T4SS_dom"/>
</dbReference>
<evidence type="ECO:0000259" key="2">
    <source>
        <dbReference type="PROSITE" id="PS00662"/>
    </source>
</evidence>
<dbReference type="GO" id="GO:0016887">
    <property type="term" value="F:ATP hydrolysis activity"/>
    <property type="evidence" value="ECO:0007669"/>
    <property type="project" value="InterPro"/>
</dbReference>
<dbReference type="PROSITE" id="PS00662">
    <property type="entry name" value="T2SP_E"/>
    <property type="match status" value="1"/>
</dbReference>
<proteinExistence type="inferred from homology"/>
<reference evidence="3 4" key="1">
    <citation type="submission" date="2020-12" db="EMBL/GenBank/DDBJ databases">
        <authorList>
            <person name="Shan Y."/>
        </authorList>
    </citation>
    <scope>NUCLEOTIDE SEQUENCE [LARGE SCALE GENOMIC DNA]</scope>
    <source>
        <strain evidence="4">csc3.9</strain>
    </source>
</reference>
<dbReference type="Pfam" id="PF00437">
    <property type="entry name" value="T2SSE"/>
    <property type="match status" value="1"/>
</dbReference>
<dbReference type="PANTHER" id="PTHR30486:SF12">
    <property type="entry name" value="TYPE IV PILUS ATPASE PILU"/>
    <property type="match status" value="1"/>
</dbReference>
<dbReference type="InterPro" id="IPR050921">
    <property type="entry name" value="T4SS_GSP_E_ATPase"/>
</dbReference>
<dbReference type="Proteomes" id="UP000596063">
    <property type="component" value="Chromosome"/>
</dbReference>
<sequence length="372" mass="41442">MADNLLAYLELMVAKDASDLFMSTGAPPNLKVEGRSYPIGKAVFQPHHVKELAYSILTDEQKKTFERTMELNFAVSFENIGRFRFNLYRQRGEVSMVVRYIKSHIPNLASLNLPEKLKDLIQLNRGLVLVVGAAGSGKSTTLASMIDYRNSVRTGHILCIEDPIEFLHSHKRSIVDQREVGLDTLDFSSALHNAMREAPDVILIGEIRDQETMQHAIAYAETGHLCLATLHANNANQALNRIINFFPDSAHRQLLADLSLNLKAVVAMRLVPGVDTKRVPAVEILLRSPFVAELIEEGDVDALKDAMEQSTDMGMMTFDHALFSLYKEGRVSRETALQFADSENNMMVKMRLSGEITESHFEISPPGGSAES</sequence>
<dbReference type="NCBIfam" id="TIGR01420">
    <property type="entry name" value="pilT_fam"/>
    <property type="match status" value="1"/>
</dbReference>